<dbReference type="Pfam" id="PF13424">
    <property type="entry name" value="TPR_12"/>
    <property type="match status" value="3"/>
</dbReference>
<keyword evidence="3" id="KW-0732">Signal</keyword>
<feature type="transmembrane region" description="Helical" evidence="2">
    <location>
        <begin position="397"/>
        <end position="416"/>
    </location>
</feature>
<feature type="repeat" description="TPR" evidence="1">
    <location>
        <begin position="279"/>
        <end position="312"/>
    </location>
</feature>
<dbReference type="InterPro" id="IPR003594">
    <property type="entry name" value="HATPase_dom"/>
</dbReference>
<keyword evidence="2" id="KW-0472">Membrane</keyword>
<keyword evidence="7" id="KW-1185">Reference proteome</keyword>
<organism evidence="6 7">
    <name type="scientific">Tenacibaculum lutimaris</name>
    <dbReference type="NCBI Taxonomy" id="285258"/>
    <lineage>
        <taxon>Bacteria</taxon>
        <taxon>Pseudomonadati</taxon>
        <taxon>Bacteroidota</taxon>
        <taxon>Flavobacteriia</taxon>
        <taxon>Flavobacteriales</taxon>
        <taxon>Flavobacteriaceae</taxon>
        <taxon>Tenacibaculum</taxon>
    </lineage>
</organism>
<proteinExistence type="predicted"/>
<dbReference type="GO" id="GO:0000155">
    <property type="term" value="F:phosphorelay sensor kinase activity"/>
    <property type="evidence" value="ECO:0007669"/>
    <property type="project" value="InterPro"/>
</dbReference>
<dbReference type="SUPFAM" id="SSF48452">
    <property type="entry name" value="TPR-like"/>
    <property type="match status" value="2"/>
</dbReference>
<dbReference type="RefSeq" id="WP_120187009.1">
    <property type="nucleotide sequence ID" value="NZ_RAQM01000009.1"/>
</dbReference>
<dbReference type="EMBL" id="RAQM01000009">
    <property type="protein sequence ID" value="RKF03462.1"/>
    <property type="molecule type" value="Genomic_DNA"/>
</dbReference>
<feature type="signal peptide" evidence="3">
    <location>
        <begin position="1"/>
        <end position="25"/>
    </location>
</feature>
<dbReference type="Pfam" id="PF13181">
    <property type="entry name" value="TPR_8"/>
    <property type="match status" value="1"/>
</dbReference>
<dbReference type="Gene3D" id="1.25.40.10">
    <property type="entry name" value="Tetratricopeptide repeat domain"/>
    <property type="match status" value="3"/>
</dbReference>
<feature type="repeat" description="TPR" evidence="1">
    <location>
        <begin position="159"/>
        <end position="192"/>
    </location>
</feature>
<evidence type="ECO:0000256" key="2">
    <source>
        <dbReference type="SAM" id="Phobius"/>
    </source>
</evidence>
<feature type="domain" description="Signal transduction histidine kinase internal region" evidence="5">
    <location>
        <begin position="433"/>
        <end position="509"/>
    </location>
</feature>
<keyword evidence="1" id="KW-0802">TPR repeat</keyword>
<dbReference type="PROSITE" id="PS50005">
    <property type="entry name" value="TPR"/>
    <property type="match status" value="2"/>
</dbReference>
<dbReference type="InterPro" id="IPR050640">
    <property type="entry name" value="Bact_2-comp_sensor_kinase"/>
</dbReference>
<dbReference type="SUPFAM" id="SSF55874">
    <property type="entry name" value="ATPase domain of HSP90 chaperone/DNA topoisomerase II/histidine kinase"/>
    <property type="match status" value="1"/>
</dbReference>
<dbReference type="PANTHER" id="PTHR34220:SF7">
    <property type="entry name" value="SENSOR HISTIDINE KINASE YPDA"/>
    <property type="match status" value="1"/>
</dbReference>
<evidence type="ECO:0000313" key="6">
    <source>
        <dbReference type="EMBL" id="RKF03462.1"/>
    </source>
</evidence>
<feature type="domain" description="Histidine kinase/HSP90-like ATPase" evidence="4">
    <location>
        <begin position="531"/>
        <end position="634"/>
    </location>
</feature>
<name>A0A420E042_9FLAO</name>
<sequence length="634" mass="74836">MIKISCFFKLTVLIVSLFYSVTIQGKNPIDSLDHRKTYTYKEINKYLKKYNKDTTKQKELIKKFKKEGFAYGEIYQLIHLGNNYRKYSLFDKAITTHKKALKTARRIQSDEFIIFCLNMIGVDYRKMDAHKTAIDYNQEALEIAEKIENPSFGILRSIEVSYNSIGNIYFYLEQYDLALKNYQSALNYSKKSKNKWSQSINYENIGKIKVLQNKLDEAENYILKALEIDTTINNHFGRMICYNSLAKINIKKQNYSKAKNYIEQAMPIACSVKNKFYIASTYKNFGHLFLKTKEYEKAKKYLTKSLKIAEEESFKTLLFNIHYYFYEYYQDRNQYQTALQHYKKHIDIKQIFNNNKKAQYINDLILKYETNKKKEQIKKLETEKKISDLNHKNSRNLWVIGSGSIVLFFIIIYFLSRQKQLQAKKKISDLNSKVLRSQLNPHFIFNALNSIKYYIIKNEKHDAIDYLNKFSEFTRRVLEKSVIQSISLEDELYNSQLYVELENARFEDNINFRLIVSENISVENINIPPFVLQPLLENSIWHGIATVPNKKISIKIQQLKEHIHIIIIDNGIGRQKASEFKIKQKTYKNSSIGINLVNQILENFYKENYTLSYEDLKDKLSSPAGTKVIIKIPL</sequence>
<dbReference type="Pfam" id="PF06580">
    <property type="entry name" value="His_kinase"/>
    <property type="match status" value="1"/>
</dbReference>
<accession>A0A420E042</accession>
<evidence type="ECO:0000256" key="3">
    <source>
        <dbReference type="SAM" id="SignalP"/>
    </source>
</evidence>
<dbReference type="AlphaFoldDB" id="A0A420E042"/>
<dbReference type="PANTHER" id="PTHR34220">
    <property type="entry name" value="SENSOR HISTIDINE KINASE YPDA"/>
    <property type="match status" value="1"/>
</dbReference>
<comment type="caution">
    <text evidence="6">The sequence shown here is derived from an EMBL/GenBank/DDBJ whole genome shotgun (WGS) entry which is preliminary data.</text>
</comment>
<dbReference type="Gene3D" id="3.30.565.10">
    <property type="entry name" value="Histidine kinase-like ATPase, C-terminal domain"/>
    <property type="match status" value="1"/>
</dbReference>
<keyword evidence="2" id="KW-0812">Transmembrane</keyword>
<dbReference type="InterPro" id="IPR011990">
    <property type="entry name" value="TPR-like_helical_dom_sf"/>
</dbReference>
<protein>
    <submittedName>
        <fullName evidence="6">Tetratricopeptide repeat protein</fullName>
    </submittedName>
</protein>
<dbReference type="Pfam" id="PF02518">
    <property type="entry name" value="HATPase_c"/>
    <property type="match status" value="1"/>
</dbReference>
<dbReference type="InterPro" id="IPR019734">
    <property type="entry name" value="TPR_rpt"/>
</dbReference>
<evidence type="ECO:0000259" key="4">
    <source>
        <dbReference type="Pfam" id="PF02518"/>
    </source>
</evidence>
<reference evidence="6 7" key="1">
    <citation type="submission" date="2018-09" db="EMBL/GenBank/DDBJ databases">
        <title>Genomic Encyclopedia of Archaeal and Bacterial Type Strains, Phase II (KMG-II): from individual species to whole genera.</title>
        <authorList>
            <person name="Goeker M."/>
        </authorList>
    </citation>
    <scope>NUCLEOTIDE SEQUENCE [LARGE SCALE GENOMIC DNA]</scope>
    <source>
        <strain evidence="6 7">DSM 16505</strain>
    </source>
</reference>
<dbReference type="GO" id="GO:0016020">
    <property type="term" value="C:membrane"/>
    <property type="evidence" value="ECO:0007669"/>
    <property type="project" value="InterPro"/>
</dbReference>
<dbReference type="SMART" id="SM00028">
    <property type="entry name" value="TPR"/>
    <property type="match status" value="7"/>
</dbReference>
<evidence type="ECO:0000256" key="1">
    <source>
        <dbReference type="PROSITE-ProRule" id="PRU00339"/>
    </source>
</evidence>
<evidence type="ECO:0000313" key="7">
    <source>
        <dbReference type="Proteomes" id="UP000285780"/>
    </source>
</evidence>
<keyword evidence="2" id="KW-1133">Transmembrane helix</keyword>
<feature type="chain" id="PRO_5019447259" evidence="3">
    <location>
        <begin position="26"/>
        <end position="634"/>
    </location>
</feature>
<dbReference type="InterPro" id="IPR010559">
    <property type="entry name" value="Sig_transdc_His_kin_internal"/>
</dbReference>
<evidence type="ECO:0000259" key="5">
    <source>
        <dbReference type="Pfam" id="PF06580"/>
    </source>
</evidence>
<dbReference type="Proteomes" id="UP000285780">
    <property type="component" value="Unassembled WGS sequence"/>
</dbReference>
<dbReference type="InterPro" id="IPR036890">
    <property type="entry name" value="HATPase_C_sf"/>
</dbReference>
<gene>
    <name evidence="6" type="ORF">C8N26_1849</name>
</gene>